<dbReference type="InterPro" id="IPR013328">
    <property type="entry name" value="6PGD_dom2"/>
</dbReference>
<comment type="function">
    <text evidence="13">Catalyzes the reduction of the glycolytic intermediate dihydroxyacetone phosphate (DHAP) to sn-glycerol 3-phosphate (G3P), the key precursor for phospholipid synthesis.</text>
</comment>
<feature type="binding site" evidence="13">
    <location>
        <position position="253"/>
    </location>
    <ligand>
        <name>NADPH</name>
        <dbReference type="ChEBI" id="CHEBI:57783"/>
    </ligand>
</feature>
<keyword evidence="13" id="KW-0547">Nucleotide-binding</keyword>
<feature type="binding site" evidence="15">
    <location>
        <position position="107"/>
    </location>
    <ligand>
        <name>substrate</name>
    </ligand>
</feature>
<comment type="caution">
    <text evidence="13">Lacks conserved residue(s) required for the propagation of feature annotation.</text>
</comment>
<feature type="binding site" evidence="13">
    <location>
        <position position="107"/>
    </location>
    <ligand>
        <name>sn-glycerol 3-phosphate</name>
        <dbReference type="ChEBI" id="CHEBI:57597"/>
    </ligand>
</feature>
<evidence type="ECO:0000256" key="6">
    <source>
        <dbReference type="ARBA" id="ARBA00023098"/>
    </source>
</evidence>
<dbReference type="GO" id="GO:0006650">
    <property type="term" value="P:glycerophospholipid metabolic process"/>
    <property type="evidence" value="ECO:0007669"/>
    <property type="project" value="UniProtKB-UniRule"/>
</dbReference>
<dbReference type="InterPro" id="IPR036291">
    <property type="entry name" value="NAD(P)-bd_dom_sf"/>
</dbReference>
<evidence type="ECO:0000256" key="3">
    <source>
        <dbReference type="ARBA" id="ARBA00022857"/>
    </source>
</evidence>
<dbReference type="FunFam" id="3.40.50.720:FF:000019">
    <property type="entry name" value="Glycerol-3-phosphate dehydrogenase [NAD(P)+]"/>
    <property type="match status" value="1"/>
</dbReference>
<evidence type="ECO:0000259" key="18">
    <source>
        <dbReference type="Pfam" id="PF01210"/>
    </source>
</evidence>
<dbReference type="UniPathway" id="UPA00940"/>
<feature type="binding site" evidence="13">
    <location>
        <position position="242"/>
    </location>
    <ligand>
        <name>sn-glycerol 3-phosphate</name>
        <dbReference type="ChEBI" id="CHEBI:57597"/>
    </ligand>
</feature>
<evidence type="ECO:0000256" key="12">
    <source>
        <dbReference type="ARBA" id="ARBA00080511"/>
    </source>
</evidence>
<dbReference type="PROSITE" id="PS00957">
    <property type="entry name" value="NAD_G3PDH"/>
    <property type="match status" value="1"/>
</dbReference>
<dbReference type="EMBL" id="LACI01002327">
    <property type="protein sequence ID" value="KJU82421.1"/>
    <property type="molecule type" value="Genomic_DNA"/>
</dbReference>
<keyword evidence="8 13" id="KW-1208">Phospholipid metabolism</keyword>
<evidence type="ECO:0000256" key="10">
    <source>
        <dbReference type="ARBA" id="ARBA00066687"/>
    </source>
</evidence>
<dbReference type="HAMAP" id="MF_00394">
    <property type="entry name" value="NAD_Glyc3P_dehydrog"/>
    <property type="match status" value="1"/>
</dbReference>
<dbReference type="FunFam" id="1.10.1040.10:FF:000001">
    <property type="entry name" value="Glycerol-3-phosphate dehydrogenase [NAD(P)+]"/>
    <property type="match status" value="1"/>
</dbReference>
<dbReference type="GO" id="GO:0051287">
    <property type="term" value="F:NAD binding"/>
    <property type="evidence" value="ECO:0007669"/>
    <property type="project" value="InterPro"/>
</dbReference>
<comment type="catalytic activity">
    <reaction evidence="9">
        <text>sn-glycerol 3-phosphate + NADP(+) = dihydroxyacetone phosphate + NADPH + H(+)</text>
        <dbReference type="Rhea" id="RHEA:11096"/>
        <dbReference type="ChEBI" id="CHEBI:15378"/>
        <dbReference type="ChEBI" id="CHEBI:57597"/>
        <dbReference type="ChEBI" id="CHEBI:57642"/>
        <dbReference type="ChEBI" id="CHEBI:57783"/>
        <dbReference type="ChEBI" id="CHEBI:58349"/>
        <dbReference type="EC" id="1.1.1.94"/>
    </reaction>
    <physiologicalReaction direction="right-to-left" evidence="9">
        <dbReference type="Rhea" id="RHEA:11098"/>
    </physiologicalReaction>
</comment>
<feature type="binding site" evidence="13">
    <location>
        <position position="277"/>
    </location>
    <ligand>
        <name>NADPH</name>
        <dbReference type="ChEBI" id="CHEBI:57783"/>
    </ligand>
</feature>
<keyword evidence="13" id="KW-0963">Cytoplasm</keyword>
<feature type="binding site" evidence="13">
    <location>
        <position position="189"/>
    </location>
    <ligand>
        <name>sn-glycerol 3-phosphate</name>
        <dbReference type="ChEBI" id="CHEBI:57597"/>
    </ligand>
</feature>
<feature type="binding site" evidence="13">
    <location>
        <position position="279"/>
    </location>
    <ligand>
        <name>NADPH</name>
        <dbReference type="ChEBI" id="CHEBI:57783"/>
    </ligand>
</feature>
<dbReference type="GO" id="GO:0005829">
    <property type="term" value="C:cytosol"/>
    <property type="evidence" value="ECO:0007669"/>
    <property type="project" value="TreeGrafter"/>
</dbReference>
<dbReference type="PRINTS" id="PR00077">
    <property type="entry name" value="GPDHDRGNASE"/>
</dbReference>
<evidence type="ECO:0000256" key="4">
    <source>
        <dbReference type="ARBA" id="ARBA00023002"/>
    </source>
</evidence>
<accession>A0A0F3GKK9</accession>
<evidence type="ECO:0000256" key="1">
    <source>
        <dbReference type="ARBA" id="ARBA00011009"/>
    </source>
</evidence>
<evidence type="ECO:0000256" key="7">
    <source>
        <dbReference type="ARBA" id="ARBA00023209"/>
    </source>
</evidence>
<evidence type="ECO:0000256" key="2">
    <source>
        <dbReference type="ARBA" id="ARBA00022516"/>
    </source>
</evidence>
<feature type="binding site" evidence="16">
    <location>
        <position position="253"/>
    </location>
    <ligand>
        <name>NAD(+)</name>
        <dbReference type="ChEBI" id="CHEBI:57540"/>
    </ligand>
</feature>
<dbReference type="SUPFAM" id="SSF51735">
    <property type="entry name" value="NAD(P)-binding Rossmann-fold domains"/>
    <property type="match status" value="1"/>
</dbReference>
<gene>
    <name evidence="13" type="primary">gpsA</name>
    <name evidence="20" type="ORF">MBAV_005395</name>
</gene>
<dbReference type="GO" id="GO:0005975">
    <property type="term" value="P:carbohydrate metabolic process"/>
    <property type="evidence" value="ECO:0007669"/>
    <property type="project" value="InterPro"/>
</dbReference>
<dbReference type="Pfam" id="PF07479">
    <property type="entry name" value="NAD_Gly3P_dh_C"/>
    <property type="match status" value="1"/>
</dbReference>
<dbReference type="GO" id="GO:0046168">
    <property type="term" value="P:glycerol-3-phosphate catabolic process"/>
    <property type="evidence" value="ECO:0007669"/>
    <property type="project" value="InterPro"/>
</dbReference>
<dbReference type="Gene3D" id="3.40.50.720">
    <property type="entry name" value="NAD(P)-binding Rossmann-like Domain"/>
    <property type="match status" value="1"/>
</dbReference>
<dbReference type="NCBIfam" id="NF000940">
    <property type="entry name" value="PRK00094.1-2"/>
    <property type="match status" value="1"/>
</dbReference>
<evidence type="ECO:0000256" key="16">
    <source>
        <dbReference type="PIRSR" id="PIRSR000114-3"/>
    </source>
</evidence>
<feature type="active site" description="Proton acceptor" evidence="13 14">
    <location>
        <position position="189"/>
    </location>
</feature>
<feature type="binding site" evidence="16">
    <location>
        <begin position="9"/>
        <end position="14"/>
    </location>
    <ligand>
        <name>NAD(+)</name>
        <dbReference type="ChEBI" id="CHEBI:57540"/>
    </ligand>
</feature>
<evidence type="ECO:0000256" key="9">
    <source>
        <dbReference type="ARBA" id="ARBA00052716"/>
    </source>
</evidence>
<dbReference type="SUPFAM" id="SSF48179">
    <property type="entry name" value="6-phosphogluconate dehydrogenase C-terminal domain-like"/>
    <property type="match status" value="1"/>
</dbReference>
<feature type="binding site" evidence="13">
    <location>
        <position position="253"/>
    </location>
    <ligand>
        <name>sn-glycerol 3-phosphate</name>
        <dbReference type="ChEBI" id="CHEBI:57597"/>
    </ligand>
</feature>
<feature type="binding site" evidence="13">
    <location>
        <position position="138"/>
    </location>
    <ligand>
        <name>NADPH</name>
        <dbReference type="ChEBI" id="CHEBI:57783"/>
    </ligand>
</feature>
<evidence type="ECO:0000256" key="15">
    <source>
        <dbReference type="PIRSR" id="PIRSR000114-2"/>
    </source>
</evidence>
<dbReference type="Gene3D" id="1.10.1040.10">
    <property type="entry name" value="N-(1-d-carboxylethyl)-l-norvaline Dehydrogenase, domain 2"/>
    <property type="match status" value="1"/>
</dbReference>
<evidence type="ECO:0000313" key="21">
    <source>
        <dbReference type="Proteomes" id="UP000033423"/>
    </source>
</evidence>
<dbReference type="Proteomes" id="UP000033423">
    <property type="component" value="Unassembled WGS sequence"/>
</dbReference>
<evidence type="ECO:0000256" key="17">
    <source>
        <dbReference type="RuleBase" id="RU000437"/>
    </source>
</evidence>
<feature type="binding site" evidence="16">
    <location>
        <position position="138"/>
    </location>
    <ligand>
        <name>NAD(+)</name>
        <dbReference type="ChEBI" id="CHEBI:57540"/>
    </ligand>
</feature>
<keyword evidence="4 13" id="KW-0560">Oxidoreductase</keyword>
<feature type="domain" description="Glycerol-3-phosphate dehydrogenase NAD-dependent N-terminal" evidence="18">
    <location>
        <begin position="5"/>
        <end position="156"/>
    </location>
</feature>
<feature type="binding site" evidence="13">
    <location>
        <position position="50"/>
    </location>
    <ligand>
        <name>NADPH</name>
        <dbReference type="ChEBI" id="CHEBI:57783"/>
    </ligand>
</feature>
<dbReference type="GO" id="GO:0141153">
    <property type="term" value="F:glycerol-3-phosphate dehydrogenase (NADP+) activity"/>
    <property type="evidence" value="ECO:0007669"/>
    <property type="project" value="RHEA"/>
</dbReference>
<evidence type="ECO:0000259" key="19">
    <source>
        <dbReference type="Pfam" id="PF07479"/>
    </source>
</evidence>
<feature type="binding site" evidence="15">
    <location>
        <begin position="253"/>
        <end position="254"/>
    </location>
    <ligand>
        <name>substrate</name>
    </ligand>
</feature>
<evidence type="ECO:0000313" key="20">
    <source>
        <dbReference type="EMBL" id="KJU82421.1"/>
    </source>
</evidence>
<dbReference type="EC" id="1.1.1.94" evidence="10 13"/>
<evidence type="ECO:0000256" key="13">
    <source>
        <dbReference type="HAMAP-Rule" id="MF_00394"/>
    </source>
</evidence>
<dbReference type="Pfam" id="PF01210">
    <property type="entry name" value="NAD_Gly3P_dh_N"/>
    <property type="match status" value="1"/>
</dbReference>
<dbReference type="PIRSF" id="PIRSF000114">
    <property type="entry name" value="Glycerol-3-P_dh"/>
    <property type="match status" value="1"/>
</dbReference>
<comment type="pathway">
    <text evidence="13">Membrane lipid metabolism; glycerophospholipid metabolism.</text>
</comment>
<protein>
    <recommendedName>
        <fullName evidence="11 13">Glycerol-3-phosphate dehydrogenase [NAD(P)+]</fullName>
        <ecNumber evidence="10 13">1.1.1.94</ecNumber>
    </recommendedName>
    <alternativeName>
        <fullName evidence="13">NAD(P)(+)-dependent glycerol-3-phosphate dehydrogenase</fullName>
    </alternativeName>
    <alternativeName>
        <fullName evidence="12 13">NAD(P)H-dependent dihydroxyacetone-phosphate reductase</fullName>
    </alternativeName>
</protein>
<comment type="subcellular location">
    <subcellularLocation>
        <location evidence="13">Cytoplasm</location>
    </subcellularLocation>
</comment>
<feature type="binding site" evidence="13">
    <location>
        <position position="13"/>
    </location>
    <ligand>
        <name>NADPH</name>
        <dbReference type="ChEBI" id="CHEBI:57783"/>
    </ligand>
</feature>
<dbReference type="PATRIC" id="fig|29290.4.peg.7139"/>
<keyword evidence="7 13" id="KW-0594">Phospholipid biosynthesis</keyword>
<dbReference type="InterPro" id="IPR006168">
    <property type="entry name" value="G3P_DH_NAD-dep"/>
</dbReference>
<keyword evidence="21" id="KW-1185">Reference proteome</keyword>
<feature type="binding site" evidence="13">
    <location>
        <position position="12"/>
    </location>
    <ligand>
        <name>NADPH</name>
        <dbReference type="ChEBI" id="CHEBI:57783"/>
    </ligand>
</feature>
<keyword evidence="3 13" id="KW-0521">NADP</keyword>
<dbReference type="InterPro" id="IPR011128">
    <property type="entry name" value="G3P_DH_NAD-dep_N"/>
</dbReference>
<feature type="binding site" evidence="13">
    <location>
        <position position="107"/>
    </location>
    <ligand>
        <name>NADPH</name>
        <dbReference type="ChEBI" id="CHEBI:57783"/>
    </ligand>
</feature>
<reference evidence="20 21" key="1">
    <citation type="submission" date="2015-02" db="EMBL/GenBank/DDBJ databases">
        <title>Single-cell genomics of uncultivated deep-branching MTB reveals a conserved set of magnetosome genes.</title>
        <authorList>
            <person name="Kolinko S."/>
            <person name="Richter M."/>
            <person name="Glockner F.O."/>
            <person name="Brachmann A."/>
            <person name="Schuler D."/>
        </authorList>
    </citation>
    <scope>NUCLEOTIDE SEQUENCE [LARGE SCALE GENOMIC DNA]</scope>
    <source>
        <strain evidence="20">TM-1</strain>
    </source>
</reference>
<dbReference type="InterPro" id="IPR008927">
    <property type="entry name" value="6-PGluconate_DH-like_C_sf"/>
</dbReference>
<comment type="similarity">
    <text evidence="1 13 17">Belongs to the NAD-dependent glycerol-3-phosphate dehydrogenase family.</text>
</comment>
<comment type="caution">
    <text evidence="20">The sequence shown here is derived from an EMBL/GenBank/DDBJ whole genome shotgun (WGS) entry which is preliminary data.</text>
</comment>
<keyword evidence="6 13" id="KW-0443">Lipid metabolism</keyword>
<dbReference type="GO" id="GO:0141152">
    <property type="term" value="F:glycerol-3-phosphate dehydrogenase (NAD+) activity"/>
    <property type="evidence" value="ECO:0007669"/>
    <property type="project" value="RHEA"/>
</dbReference>
<evidence type="ECO:0000256" key="11">
    <source>
        <dbReference type="ARBA" id="ARBA00069372"/>
    </source>
</evidence>
<keyword evidence="5 13" id="KW-0520">NAD</keyword>
<proteinExistence type="inferred from homology"/>
<comment type="catalytic activity">
    <reaction evidence="13">
        <text>sn-glycerol 3-phosphate + NAD(+) = dihydroxyacetone phosphate + NADH + H(+)</text>
        <dbReference type="Rhea" id="RHEA:11092"/>
        <dbReference type="ChEBI" id="CHEBI:15378"/>
        <dbReference type="ChEBI" id="CHEBI:57540"/>
        <dbReference type="ChEBI" id="CHEBI:57597"/>
        <dbReference type="ChEBI" id="CHEBI:57642"/>
        <dbReference type="ChEBI" id="CHEBI:57945"/>
        <dbReference type="EC" id="1.1.1.94"/>
    </reaction>
</comment>
<evidence type="ECO:0000256" key="5">
    <source>
        <dbReference type="ARBA" id="ARBA00023027"/>
    </source>
</evidence>
<feature type="binding site" evidence="13">
    <location>
        <position position="252"/>
    </location>
    <ligand>
        <name>sn-glycerol 3-phosphate</name>
        <dbReference type="ChEBI" id="CHEBI:57597"/>
    </ligand>
</feature>
<dbReference type="InterPro" id="IPR006109">
    <property type="entry name" value="G3P_DH_NAD-dep_C"/>
</dbReference>
<feature type="binding site" evidence="16">
    <location>
        <position position="84"/>
    </location>
    <ligand>
        <name>NAD(+)</name>
        <dbReference type="ChEBI" id="CHEBI:57540"/>
    </ligand>
</feature>
<dbReference type="NCBIfam" id="NF000942">
    <property type="entry name" value="PRK00094.1-4"/>
    <property type="match status" value="1"/>
</dbReference>
<dbReference type="GO" id="GO:0046167">
    <property type="term" value="P:glycerol-3-phosphate biosynthetic process"/>
    <property type="evidence" value="ECO:0007669"/>
    <property type="project" value="UniProtKB-UniRule"/>
</dbReference>
<feature type="binding site" evidence="16">
    <location>
        <position position="33"/>
    </location>
    <ligand>
        <name>NAD(+)</name>
        <dbReference type="ChEBI" id="CHEBI:57540"/>
    </ligand>
</feature>
<dbReference type="PANTHER" id="PTHR11728:SF1">
    <property type="entry name" value="GLYCEROL-3-PHOSPHATE DEHYDROGENASE [NAD(+)] 2, CHLOROPLASTIC"/>
    <property type="match status" value="1"/>
</dbReference>
<feature type="binding site" evidence="13">
    <location>
        <position position="136"/>
    </location>
    <ligand>
        <name>sn-glycerol 3-phosphate</name>
        <dbReference type="ChEBI" id="CHEBI:57597"/>
    </ligand>
</feature>
<sequence length="330" mass="35463">MRYDISVIGAGSWGSVLANLLGEKGLRVLLWGFECEVIEGIRTDRVNHLYMPGLRISERVTPTDDIIEAASGALILLLVVPSQFVRGILTRMLPHMSDEAIIVSAIKGIEKGTLQTASRIIMHCCPHQRAVLSGPSFAAEVAAKKPTAITLGVTDSSRGHHLQEVFNTDYFRVYTHDDMLGIEIGGALKNVIAIAAGICDGLELGLNARAALISRGLAEITRLGVKLGANAQTFSGLSGMGDLVLTCTGCLSRNYTVGVQLARGQTTANIVSEMNAVAEGIETSHSAFELARATQVDMPIVTQVYRVIHEGKNPAKAVNELMSRQLRKEF</sequence>
<feature type="domain" description="Glycerol-3-phosphate dehydrogenase NAD-dependent C-terminal" evidence="19">
    <location>
        <begin position="178"/>
        <end position="318"/>
    </location>
</feature>
<dbReference type="AlphaFoldDB" id="A0A0F3GKK9"/>
<organism evidence="20 21">
    <name type="scientific">Candidatus Magnetobacterium bavaricum</name>
    <dbReference type="NCBI Taxonomy" id="29290"/>
    <lineage>
        <taxon>Bacteria</taxon>
        <taxon>Pseudomonadati</taxon>
        <taxon>Nitrospirota</taxon>
        <taxon>Thermodesulfovibrionia</taxon>
        <taxon>Thermodesulfovibrionales</taxon>
        <taxon>Candidatus Magnetobacteriaceae</taxon>
        <taxon>Candidatus Magnetobacterium</taxon>
    </lineage>
</organism>
<name>A0A0F3GKK9_9BACT</name>
<dbReference type="GO" id="GO:0008654">
    <property type="term" value="P:phospholipid biosynthetic process"/>
    <property type="evidence" value="ECO:0007669"/>
    <property type="project" value="UniProtKB-KW"/>
</dbReference>
<evidence type="ECO:0000256" key="14">
    <source>
        <dbReference type="PIRSR" id="PIRSR000114-1"/>
    </source>
</evidence>
<feature type="binding site" evidence="13">
    <location>
        <position position="134"/>
    </location>
    <ligand>
        <name>sn-glycerol 3-phosphate</name>
        <dbReference type="ChEBI" id="CHEBI:57597"/>
    </ligand>
</feature>
<keyword evidence="2 13" id="KW-0444">Lipid biosynthesis</keyword>
<dbReference type="PANTHER" id="PTHR11728">
    <property type="entry name" value="GLYCEROL-3-PHOSPHATE DEHYDROGENASE"/>
    <property type="match status" value="1"/>
</dbReference>
<feature type="binding site" evidence="13">
    <location>
        <position position="254"/>
    </location>
    <ligand>
        <name>sn-glycerol 3-phosphate</name>
        <dbReference type="ChEBI" id="CHEBI:57597"/>
    </ligand>
</feature>
<evidence type="ECO:0000256" key="8">
    <source>
        <dbReference type="ARBA" id="ARBA00023264"/>
    </source>
</evidence>